<dbReference type="Gene3D" id="2.60.40.4070">
    <property type="match status" value="1"/>
</dbReference>
<dbReference type="InterPro" id="IPR026444">
    <property type="entry name" value="Secre_tail"/>
</dbReference>
<evidence type="ECO:0000259" key="1">
    <source>
        <dbReference type="Pfam" id="PF18962"/>
    </source>
</evidence>
<feature type="domain" description="Secretion system C-terminal sorting" evidence="1">
    <location>
        <begin position="110"/>
        <end position="187"/>
    </location>
</feature>
<dbReference type="AlphaFoldDB" id="A0A7V2ZKK2"/>
<protein>
    <submittedName>
        <fullName evidence="2">T9SS type A sorting domain-containing protein</fullName>
    </submittedName>
</protein>
<gene>
    <name evidence="2" type="ORF">ENS31_08915</name>
</gene>
<name>A0A7V2ZKK2_9BACT</name>
<sequence>MVSTDYGLTWEDFGLNEYEVVRMIYESYSLLAATRNNGYFAKYHSQGDWLPFSAGLGEGKVINDALNYTTWVLHTATANHSVYFLWLIINDVEDQNDLKSPNNFVLMQNYPNPFNPSTRIQYKISNTQFVVIKIYDAIGNEIAKLVNEEKSAGIYEADFNADKYGLTSGIYFYQLQTGNFVETKKMILLR</sequence>
<organism evidence="2">
    <name type="scientific">Ignavibacterium album</name>
    <dbReference type="NCBI Taxonomy" id="591197"/>
    <lineage>
        <taxon>Bacteria</taxon>
        <taxon>Pseudomonadati</taxon>
        <taxon>Ignavibacteriota</taxon>
        <taxon>Ignavibacteria</taxon>
        <taxon>Ignavibacteriales</taxon>
        <taxon>Ignavibacteriaceae</taxon>
        <taxon>Ignavibacterium</taxon>
    </lineage>
</organism>
<proteinExistence type="predicted"/>
<comment type="caution">
    <text evidence="2">The sequence shown here is derived from an EMBL/GenBank/DDBJ whole genome shotgun (WGS) entry which is preliminary data.</text>
</comment>
<dbReference type="NCBIfam" id="TIGR04183">
    <property type="entry name" value="Por_Secre_tail"/>
    <property type="match status" value="1"/>
</dbReference>
<reference evidence="2" key="1">
    <citation type="journal article" date="2020" name="mSystems">
        <title>Genome- and Community-Level Interaction Insights into Carbon Utilization and Element Cycling Functions of Hydrothermarchaeota in Hydrothermal Sediment.</title>
        <authorList>
            <person name="Zhou Z."/>
            <person name="Liu Y."/>
            <person name="Xu W."/>
            <person name="Pan J."/>
            <person name="Luo Z.H."/>
            <person name="Li M."/>
        </authorList>
    </citation>
    <scope>NUCLEOTIDE SEQUENCE [LARGE SCALE GENOMIC DNA]</scope>
    <source>
        <strain evidence="2">SpSt-479</strain>
    </source>
</reference>
<accession>A0A7V2ZKK2</accession>
<evidence type="ECO:0000313" key="2">
    <source>
        <dbReference type="EMBL" id="HFI91630.1"/>
    </source>
</evidence>
<dbReference type="Pfam" id="PF18962">
    <property type="entry name" value="Por_Secre_tail"/>
    <property type="match status" value="1"/>
</dbReference>
<dbReference type="EMBL" id="DSUJ01000008">
    <property type="protein sequence ID" value="HFI91630.1"/>
    <property type="molecule type" value="Genomic_DNA"/>
</dbReference>